<sequence length="860" mass="87512">MSRTPGLVTRLAILLALPTGFGLAPLQADEPTTRPKTSTAAADLRPMSDGPLHEAFLSPRRDVEPTLVPKSPPPPVVERPAAESPNSEARWIEGYWEWSAPRNQFVWVTGVWRVSPPGRFWVNGLWKRGEDGWRRTPGFWSDRATDRVAYRKDGPPAERPADDPGAPPKANCFYVPGQHVPLNEGLAWRKGFWADAKPGWSWVPASWTRQPEGWIFQEGYWDRPLEERGVLFAPAEIAREVRDGEVLTYRPYTVVSPELYGQLYGAFGRSTALYDGYPGVSYDGDGRFFAFADYGRLDPYYGYLDYPSYGGFGYPYYASALDYNYRSIYPYGGGYPGALAYGLGLPYYGFGNGLLPIMAGYPLFGNMGLWGGGWGWGYPGWGMNGYGWGGGGANWSGMALGTWPGFNWGSYGWSGPAIGTFPAFGLNIGFPNWTSGWGGFGLGGLGWGGLGYGGFGGLGFGGLGFGGFGFPGLIWGGNSGLWAGAYPFQNSGRRDPADGKPNMNHRPGSGINQPGAGAGSQLASHGSMRQGPIDLASRGLGGMRSVGVQPPPASRPFASLAERHASGASADARAAISGGSMRTSPGVERAATWNHAYNGVAPTTMQRHEAARPAFTNNAAGHGSSLGSMHSGAANLANSAAGGSAWNGGMRGGAAAHANPAMANAGSQGFAPQLHSAPAPSMNGLGGFNGAAIMRGAGGYDPTFAGGMRQSSLAGGNLGAGGLGSGFTGGVRQPGGLINGGGFGGGTYNNGGMGGTGSFGLNGMRGDGGFGGGNIGGFGGMRGGGGLGATNLGGGFGGGMGGAGMGGGSFGGGSFGSGGGMGGAMGGGGMGGGGMGGGGMGGGGMGGAAGGGGFSGGHMR</sequence>
<feature type="region of interest" description="Disordered" evidence="1">
    <location>
        <begin position="24"/>
        <end position="84"/>
    </location>
</feature>
<reference evidence="3 4" key="1">
    <citation type="submission" date="2023-03" db="EMBL/GenBank/DDBJ databases">
        <title>Paludisphaera mucosa sp. nov. a novel planctomycete from northern fen.</title>
        <authorList>
            <person name="Ivanova A."/>
        </authorList>
    </citation>
    <scope>NUCLEOTIDE SEQUENCE [LARGE SCALE GENOMIC DNA]</scope>
    <source>
        <strain evidence="3 4">Pla2</strain>
    </source>
</reference>
<feature type="compositionally biased region" description="Low complexity" evidence="1">
    <location>
        <begin position="566"/>
        <end position="580"/>
    </location>
</feature>
<feature type="region of interest" description="Disordered" evidence="1">
    <location>
        <begin position="150"/>
        <end position="169"/>
    </location>
</feature>
<organism evidence="3 4">
    <name type="scientific">Paludisphaera mucosa</name>
    <dbReference type="NCBI Taxonomy" id="3030827"/>
    <lineage>
        <taxon>Bacteria</taxon>
        <taxon>Pseudomonadati</taxon>
        <taxon>Planctomycetota</taxon>
        <taxon>Planctomycetia</taxon>
        <taxon>Isosphaerales</taxon>
        <taxon>Isosphaeraceae</taxon>
        <taxon>Paludisphaera</taxon>
    </lineage>
</organism>
<keyword evidence="2" id="KW-0732">Signal</keyword>
<evidence type="ECO:0000313" key="3">
    <source>
        <dbReference type="EMBL" id="MDG3006469.1"/>
    </source>
</evidence>
<dbReference type="Proteomes" id="UP001216907">
    <property type="component" value="Unassembled WGS sequence"/>
</dbReference>
<evidence type="ECO:0000313" key="4">
    <source>
        <dbReference type="Proteomes" id="UP001216907"/>
    </source>
</evidence>
<feature type="compositionally biased region" description="Basic and acidic residues" evidence="1">
    <location>
        <begin position="150"/>
        <end position="162"/>
    </location>
</feature>
<evidence type="ECO:0000256" key="1">
    <source>
        <dbReference type="SAM" id="MobiDB-lite"/>
    </source>
</evidence>
<feature type="region of interest" description="Disordered" evidence="1">
    <location>
        <begin position="492"/>
        <end position="586"/>
    </location>
</feature>
<accession>A0ABT6FG37</accession>
<evidence type="ECO:0000256" key="2">
    <source>
        <dbReference type="SAM" id="SignalP"/>
    </source>
</evidence>
<name>A0ABT6FG37_9BACT</name>
<feature type="chain" id="PRO_5045840826" evidence="2">
    <location>
        <begin position="29"/>
        <end position="860"/>
    </location>
</feature>
<gene>
    <name evidence="3" type="ORF">PZE19_22080</name>
</gene>
<protein>
    <submittedName>
        <fullName evidence="3">Uncharacterized protein</fullName>
    </submittedName>
</protein>
<proteinExistence type="predicted"/>
<feature type="signal peptide" evidence="2">
    <location>
        <begin position="1"/>
        <end position="28"/>
    </location>
</feature>
<comment type="caution">
    <text evidence="3">The sequence shown here is derived from an EMBL/GenBank/DDBJ whole genome shotgun (WGS) entry which is preliminary data.</text>
</comment>
<keyword evidence="4" id="KW-1185">Reference proteome</keyword>
<dbReference type="RefSeq" id="WP_277862765.1">
    <property type="nucleotide sequence ID" value="NZ_JARRAG010000002.1"/>
</dbReference>
<dbReference type="EMBL" id="JARRAG010000002">
    <property type="protein sequence ID" value="MDG3006469.1"/>
    <property type="molecule type" value="Genomic_DNA"/>
</dbReference>